<dbReference type="InterPro" id="IPR021490">
    <property type="entry name" value="DUF3144"/>
</dbReference>
<dbReference type="Gene3D" id="1.10.287.3020">
    <property type="match status" value="1"/>
</dbReference>
<dbReference type="AlphaFoldDB" id="A0A1W1EBR7"/>
<evidence type="ECO:0000313" key="1">
    <source>
        <dbReference type="EMBL" id="SFZ97479.1"/>
    </source>
</evidence>
<name>A0A1W1EBR7_9ZZZZ</name>
<sequence>MSQEQTRDENFYKRADAHIALANNQIDEGQINPVLSNDSLLYGAARFNSWIVAASFKNGEDMKNDKENALNYFTNAYRAMLEEHLDDYIKNFNSYMGPKES</sequence>
<proteinExistence type="predicted"/>
<accession>A0A1W1EBR7</accession>
<dbReference type="EMBL" id="FPKX01000006">
    <property type="protein sequence ID" value="SFZ97479.1"/>
    <property type="molecule type" value="Genomic_DNA"/>
</dbReference>
<evidence type="ECO:0008006" key="2">
    <source>
        <dbReference type="Google" id="ProtNLM"/>
    </source>
</evidence>
<dbReference type="Pfam" id="PF11342">
    <property type="entry name" value="DUF3144"/>
    <property type="match status" value="1"/>
</dbReference>
<reference evidence="1" key="1">
    <citation type="submission" date="2016-10" db="EMBL/GenBank/DDBJ databases">
        <authorList>
            <person name="de Groot N.N."/>
        </authorList>
    </citation>
    <scope>NUCLEOTIDE SEQUENCE</scope>
</reference>
<gene>
    <name evidence="1" type="ORF">MNB_SV-5-1335</name>
</gene>
<organism evidence="1">
    <name type="scientific">hydrothermal vent metagenome</name>
    <dbReference type="NCBI Taxonomy" id="652676"/>
    <lineage>
        <taxon>unclassified sequences</taxon>
        <taxon>metagenomes</taxon>
        <taxon>ecological metagenomes</taxon>
    </lineage>
</organism>
<protein>
    <recommendedName>
        <fullName evidence="2">DUF3144 domain-containing protein</fullName>
    </recommendedName>
</protein>